<organism evidence="3 4">
    <name type="scientific">Nocardia jiangxiensis</name>
    <dbReference type="NCBI Taxonomy" id="282685"/>
    <lineage>
        <taxon>Bacteria</taxon>
        <taxon>Bacillati</taxon>
        <taxon>Actinomycetota</taxon>
        <taxon>Actinomycetes</taxon>
        <taxon>Mycobacteriales</taxon>
        <taxon>Nocardiaceae</taxon>
        <taxon>Nocardia</taxon>
    </lineage>
</organism>
<comment type="caution">
    <text evidence="3">The sequence shown here is derived from an EMBL/GenBank/DDBJ whole genome shotgun (WGS) entry which is preliminary data.</text>
</comment>
<protein>
    <submittedName>
        <fullName evidence="3">Isochorismatase family protein</fullName>
    </submittedName>
</protein>
<keyword evidence="4" id="KW-1185">Reference proteome</keyword>
<dbReference type="Proteomes" id="UP001601992">
    <property type="component" value="Unassembled WGS sequence"/>
</dbReference>
<dbReference type="RefSeq" id="WP_245568205.1">
    <property type="nucleotide sequence ID" value="NZ_JBIAQY010000028.1"/>
</dbReference>
<sequence>MHPLDDIVARAASLADAFRAKHLPVILVNAAGQSPGRTEQGGGHEMPDGWTDLLPELNQHPDDKTVTKYTWGAFHNTDLGEHLVELGITQVVIAGVATSIGVDSTARQAHEHGYNVVLVADAMTDLSHVAHENSINNIFPRLGEMTTVADLLALLDRTGG</sequence>
<evidence type="ECO:0000259" key="2">
    <source>
        <dbReference type="Pfam" id="PF00857"/>
    </source>
</evidence>
<dbReference type="Gene3D" id="3.40.50.850">
    <property type="entry name" value="Isochorismatase-like"/>
    <property type="match status" value="1"/>
</dbReference>
<proteinExistence type="predicted"/>
<dbReference type="PANTHER" id="PTHR43540:SF7">
    <property type="entry name" value="ISOCHORISMATASE FAMILY PROTEIN YECD"/>
    <property type="match status" value="1"/>
</dbReference>
<dbReference type="InterPro" id="IPR050272">
    <property type="entry name" value="Isochorismatase-like_hydrls"/>
</dbReference>
<feature type="domain" description="Isochorismatase-like" evidence="2">
    <location>
        <begin position="2"/>
        <end position="150"/>
    </location>
</feature>
<reference evidence="3 4" key="1">
    <citation type="submission" date="2024-10" db="EMBL/GenBank/DDBJ databases">
        <title>The Natural Products Discovery Center: Release of the First 8490 Sequenced Strains for Exploring Actinobacteria Biosynthetic Diversity.</title>
        <authorList>
            <person name="Kalkreuter E."/>
            <person name="Kautsar S.A."/>
            <person name="Yang D."/>
            <person name="Bader C.D."/>
            <person name="Teijaro C.N."/>
            <person name="Fluegel L."/>
            <person name="Davis C.M."/>
            <person name="Simpson J.R."/>
            <person name="Lauterbach L."/>
            <person name="Steele A.D."/>
            <person name="Gui C."/>
            <person name="Meng S."/>
            <person name="Li G."/>
            <person name="Viehrig K."/>
            <person name="Ye F."/>
            <person name="Su P."/>
            <person name="Kiefer A.F."/>
            <person name="Nichols A."/>
            <person name="Cepeda A.J."/>
            <person name="Yan W."/>
            <person name="Fan B."/>
            <person name="Jiang Y."/>
            <person name="Adhikari A."/>
            <person name="Zheng C.-J."/>
            <person name="Schuster L."/>
            <person name="Cowan T.M."/>
            <person name="Smanski M.J."/>
            <person name="Chevrette M.G."/>
            <person name="De Carvalho L.P.S."/>
            <person name="Shen B."/>
        </authorList>
    </citation>
    <scope>NUCLEOTIDE SEQUENCE [LARGE SCALE GENOMIC DNA]</scope>
    <source>
        <strain evidence="3 4">NPDC002593</strain>
    </source>
</reference>
<evidence type="ECO:0000313" key="4">
    <source>
        <dbReference type="Proteomes" id="UP001601992"/>
    </source>
</evidence>
<evidence type="ECO:0000256" key="1">
    <source>
        <dbReference type="ARBA" id="ARBA00022801"/>
    </source>
</evidence>
<dbReference type="SUPFAM" id="SSF52499">
    <property type="entry name" value="Isochorismatase-like hydrolases"/>
    <property type="match status" value="1"/>
</dbReference>
<name>A0ABW6SE31_9NOCA</name>
<dbReference type="InterPro" id="IPR036380">
    <property type="entry name" value="Isochorismatase-like_sf"/>
</dbReference>
<dbReference type="CDD" id="cd00431">
    <property type="entry name" value="cysteine_hydrolases"/>
    <property type="match status" value="1"/>
</dbReference>
<keyword evidence="1" id="KW-0378">Hydrolase</keyword>
<dbReference type="PANTHER" id="PTHR43540">
    <property type="entry name" value="PEROXYUREIDOACRYLATE/UREIDOACRYLATE AMIDOHYDROLASE-RELATED"/>
    <property type="match status" value="1"/>
</dbReference>
<dbReference type="InterPro" id="IPR000868">
    <property type="entry name" value="Isochorismatase-like_dom"/>
</dbReference>
<dbReference type="EMBL" id="JBIAQY010000028">
    <property type="protein sequence ID" value="MFF3574582.1"/>
    <property type="molecule type" value="Genomic_DNA"/>
</dbReference>
<evidence type="ECO:0000313" key="3">
    <source>
        <dbReference type="EMBL" id="MFF3574582.1"/>
    </source>
</evidence>
<accession>A0ABW6SE31</accession>
<gene>
    <name evidence="3" type="ORF">ACFYXQ_43220</name>
</gene>
<dbReference type="Pfam" id="PF00857">
    <property type="entry name" value="Isochorismatase"/>
    <property type="match status" value="1"/>
</dbReference>